<accession>A0A8J5SVU2</accession>
<keyword evidence="3" id="KW-1185">Reference proteome</keyword>
<evidence type="ECO:0000313" key="3">
    <source>
        <dbReference type="Proteomes" id="UP000729402"/>
    </source>
</evidence>
<feature type="domain" description="STICHEL DnaA-N-like alpha-beta" evidence="1">
    <location>
        <begin position="1"/>
        <end position="56"/>
    </location>
</feature>
<reference evidence="2" key="1">
    <citation type="journal article" date="2021" name="bioRxiv">
        <title>Whole Genome Assembly and Annotation of Northern Wild Rice, Zizania palustris L., Supports a Whole Genome Duplication in the Zizania Genus.</title>
        <authorList>
            <person name="Haas M."/>
            <person name="Kono T."/>
            <person name="Macchietto M."/>
            <person name="Millas R."/>
            <person name="McGilp L."/>
            <person name="Shao M."/>
            <person name="Duquette J."/>
            <person name="Hirsch C.N."/>
            <person name="Kimball J."/>
        </authorList>
    </citation>
    <scope>NUCLEOTIDE SEQUENCE</scope>
    <source>
        <tissue evidence="2">Fresh leaf tissue</tissue>
    </source>
</reference>
<dbReference type="Pfam" id="PF23007">
    <property type="entry name" value="DnaA_N-like_STI"/>
    <property type="match status" value="1"/>
</dbReference>
<dbReference type="AlphaFoldDB" id="A0A8J5SVU2"/>
<gene>
    <name evidence="2" type="ORF">GUJ93_ZPchr0286g2799</name>
</gene>
<dbReference type="EMBL" id="JAAALK010000152">
    <property type="protein sequence ID" value="KAG8081605.1"/>
    <property type="molecule type" value="Genomic_DNA"/>
</dbReference>
<sequence>MLAKEARLISVSLGTAPTVQLMFHSHVNKSKAERSREQILHAFEYVLSSVITLEIRYEPKDDAIEERSDEIVWGSSDFDITRSRKHSSRRKNVNNEHGRQNSIVRGKVSLAHVINKADTCSQQGGWSRQKAMSIAEKLEKENLRMEPRSSLLCWKASSTTRRKLSALKIRTRRSRALSRLHPSMNVESV</sequence>
<protein>
    <recommendedName>
        <fullName evidence="1">STICHEL DnaA-N-like alpha-beta domain-containing protein</fullName>
    </recommendedName>
</protein>
<reference evidence="2" key="2">
    <citation type="submission" date="2021-02" db="EMBL/GenBank/DDBJ databases">
        <authorList>
            <person name="Kimball J.A."/>
            <person name="Haas M.W."/>
            <person name="Macchietto M."/>
            <person name="Kono T."/>
            <person name="Duquette J."/>
            <person name="Shao M."/>
        </authorList>
    </citation>
    <scope>NUCLEOTIDE SEQUENCE</scope>
    <source>
        <tissue evidence="2">Fresh leaf tissue</tissue>
    </source>
</reference>
<dbReference type="Proteomes" id="UP000729402">
    <property type="component" value="Unassembled WGS sequence"/>
</dbReference>
<dbReference type="OrthoDB" id="1738755at2759"/>
<organism evidence="2 3">
    <name type="scientific">Zizania palustris</name>
    <name type="common">Northern wild rice</name>
    <dbReference type="NCBI Taxonomy" id="103762"/>
    <lineage>
        <taxon>Eukaryota</taxon>
        <taxon>Viridiplantae</taxon>
        <taxon>Streptophyta</taxon>
        <taxon>Embryophyta</taxon>
        <taxon>Tracheophyta</taxon>
        <taxon>Spermatophyta</taxon>
        <taxon>Magnoliopsida</taxon>
        <taxon>Liliopsida</taxon>
        <taxon>Poales</taxon>
        <taxon>Poaceae</taxon>
        <taxon>BOP clade</taxon>
        <taxon>Oryzoideae</taxon>
        <taxon>Oryzeae</taxon>
        <taxon>Zizaniinae</taxon>
        <taxon>Zizania</taxon>
    </lineage>
</organism>
<proteinExistence type="predicted"/>
<name>A0A8J5SVU2_ZIZPA</name>
<dbReference type="InterPro" id="IPR054506">
    <property type="entry name" value="DnaA_N-like_STI"/>
</dbReference>
<evidence type="ECO:0000259" key="1">
    <source>
        <dbReference type="Pfam" id="PF23007"/>
    </source>
</evidence>
<evidence type="ECO:0000313" key="2">
    <source>
        <dbReference type="EMBL" id="KAG8081605.1"/>
    </source>
</evidence>
<comment type="caution">
    <text evidence="2">The sequence shown here is derived from an EMBL/GenBank/DDBJ whole genome shotgun (WGS) entry which is preliminary data.</text>
</comment>